<protein>
    <submittedName>
        <fullName evidence="2">Uncharacterized protein</fullName>
    </submittedName>
</protein>
<evidence type="ECO:0000256" key="1">
    <source>
        <dbReference type="SAM" id="MobiDB-lite"/>
    </source>
</evidence>
<proteinExistence type="predicted"/>
<name>A0AAD7A7Q6_9AGAR</name>
<organism evidence="2 3">
    <name type="scientific">Mycena albidolilacea</name>
    <dbReference type="NCBI Taxonomy" id="1033008"/>
    <lineage>
        <taxon>Eukaryota</taxon>
        <taxon>Fungi</taxon>
        <taxon>Dikarya</taxon>
        <taxon>Basidiomycota</taxon>
        <taxon>Agaricomycotina</taxon>
        <taxon>Agaricomycetes</taxon>
        <taxon>Agaricomycetidae</taxon>
        <taxon>Agaricales</taxon>
        <taxon>Marasmiineae</taxon>
        <taxon>Mycenaceae</taxon>
        <taxon>Mycena</taxon>
    </lineage>
</organism>
<feature type="region of interest" description="Disordered" evidence="1">
    <location>
        <begin position="99"/>
        <end position="121"/>
    </location>
</feature>
<accession>A0AAD7A7Q6</accession>
<dbReference type="Proteomes" id="UP001218218">
    <property type="component" value="Unassembled WGS sequence"/>
</dbReference>
<evidence type="ECO:0000313" key="3">
    <source>
        <dbReference type="Proteomes" id="UP001218218"/>
    </source>
</evidence>
<dbReference type="EMBL" id="JARIHO010000013">
    <property type="protein sequence ID" value="KAJ7351369.1"/>
    <property type="molecule type" value="Genomic_DNA"/>
</dbReference>
<gene>
    <name evidence="2" type="ORF">DFH08DRAFT_957690</name>
</gene>
<dbReference type="AlphaFoldDB" id="A0AAD7A7Q6"/>
<evidence type="ECO:0000313" key="2">
    <source>
        <dbReference type="EMBL" id="KAJ7351369.1"/>
    </source>
</evidence>
<comment type="caution">
    <text evidence="2">The sequence shown here is derived from an EMBL/GenBank/DDBJ whole genome shotgun (WGS) entry which is preliminary data.</text>
</comment>
<reference evidence="2" key="1">
    <citation type="submission" date="2023-03" db="EMBL/GenBank/DDBJ databases">
        <title>Massive genome expansion in bonnet fungi (Mycena s.s.) driven by repeated elements and novel gene families across ecological guilds.</title>
        <authorList>
            <consortium name="Lawrence Berkeley National Laboratory"/>
            <person name="Harder C.B."/>
            <person name="Miyauchi S."/>
            <person name="Viragh M."/>
            <person name="Kuo A."/>
            <person name="Thoen E."/>
            <person name="Andreopoulos B."/>
            <person name="Lu D."/>
            <person name="Skrede I."/>
            <person name="Drula E."/>
            <person name="Henrissat B."/>
            <person name="Morin E."/>
            <person name="Kohler A."/>
            <person name="Barry K."/>
            <person name="LaButti K."/>
            <person name="Morin E."/>
            <person name="Salamov A."/>
            <person name="Lipzen A."/>
            <person name="Mereny Z."/>
            <person name="Hegedus B."/>
            <person name="Baldrian P."/>
            <person name="Stursova M."/>
            <person name="Weitz H."/>
            <person name="Taylor A."/>
            <person name="Grigoriev I.V."/>
            <person name="Nagy L.G."/>
            <person name="Martin F."/>
            <person name="Kauserud H."/>
        </authorList>
    </citation>
    <scope>NUCLEOTIDE SEQUENCE</scope>
    <source>
        <strain evidence="2">CBHHK002</strain>
    </source>
</reference>
<keyword evidence="3" id="KW-1185">Reference proteome</keyword>
<sequence>MKNFDTFETYTNLSKFLCDSYHQALRILAAEPTLRQWMRREGVVSTEEFEKWLAEEKEWMMLKKNSKKSQETSLEMEYVQKLVNLSSSKAKLLTLRQEGRTTDSGYNPSKDAAARQSRRHAEEIRNHDFASVIDIKERLDITARWTSTSLEWAAAVKLVKEKKFTDALNELELLIVEHMFELTKVNQSGTAYKMQMHIAKHSRLTPWQSKMPSDGTIQQPLRLSLLHHHSLGIKSSNMPF</sequence>